<dbReference type="GO" id="GO:0007165">
    <property type="term" value="P:signal transduction"/>
    <property type="evidence" value="ECO:0007669"/>
    <property type="project" value="TreeGrafter"/>
</dbReference>
<evidence type="ECO:0000259" key="3">
    <source>
        <dbReference type="Pfam" id="PF16561"/>
    </source>
</evidence>
<dbReference type="CDD" id="cd02859">
    <property type="entry name" value="E_set_AMPKbeta_like_N"/>
    <property type="match status" value="1"/>
</dbReference>
<dbReference type="InterPro" id="IPR013783">
    <property type="entry name" value="Ig-like_fold"/>
</dbReference>
<feature type="compositionally biased region" description="Polar residues" evidence="2">
    <location>
        <begin position="196"/>
        <end position="206"/>
    </location>
</feature>
<dbReference type="GO" id="GO:0005634">
    <property type="term" value="C:nucleus"/>
    <property type="evidence" value="ECO:0007669"/>
    <property type="project" value="TreeGrafter"/>
</dbReference>
<protein>
    <submittedName>
        <fullName evidence="4">Putative carbohydrate-binding module family 48 protein</fullName>
    </submittedName>
</protein>
<proteinExistence type="inferred from homology"/>
<name>A0A420I070_9PEZI</name>
<accession>A0A420I070</accession>
<evidence type="ECO:0000256" key="1">
    <source>
        <dbReference type="ARBA" id="ARBA00038216"/>
    </source>
</evidence>
<sequence>MGSFIFTWEHPADEVYVTGTFDDWSKSERLEKTNTIFAKRVFLNNVSEKIYYKDLFCFFPTFISPPNHLTSIVLLQLQLIRLPISKFKLTNFYLQFVVDGNWITDHTAPQENDESGNLNNVLTADRITMQKFDTVGAMSGVTPESSSVPLAASVPLEKGKRNEPDTLPGTFPETSAAEGGLSEYLMNTLSATEMSTASVNDSFNSNTDKKPTGKDEEEQTFSVSPLPAFPGAVNPVSISPGEKLPDFRTLTSDTLTSNVDLGKDEEEQTFSVSPLP</sequence>
<dbReference type="SUPFAM" id="SSF81296">
    <property type="entry name" value="E set domains"/>
    <property type="match status" value="2"/>
</dbReference>
<gene>
    <name evidence="4" type="ORF">GcC1_141017</name>
</gene>
<reference evidence="4 5" key="1">
    <citation type="journal article" date="2018" name="BMC Genomics">
        <title>Comparative genome analyses reveal sequence features reflecting distinct modes of host-adaptation between dicot and monocot powdery mildew.</title>
        <authorList>
            <person name="Wu Y."/>
            <person name="Ma X."/>
            <person name="Pan Z."/>
            <person name="Kale S.D."/>
            <person name="Song Y."/>
            <person name="King H."/>
            <person name="Zhang Q."/>
            <person name="Presley C."/>
            <person name="Deng X."/>
            <person name="Wei C.I."/>
            <person name="Xiao S."/>
        </authorList>
    </citation>
    <scope>NUCLEOTIDE SEQUENCE [LARGE SCALE GENOMIC DNA]</scope>
    <source>
        <strain evidence="4">UCSC1</strain>
    </source>
</reference>
<comment type="similarity">
    <text evidence="1">Belongs to the CRP1/MDG1 family.</text>
</comment>
<dbReference type="PANTHER" id="PTHR10343:SF81">
    <property type="entry name" value="CRUCIFORM DNA-RECOGNIZING PROTEIN 1-RELATED"/>
    <property type="match status" value="1"/>
</dbReference>
<dbReference type="Proteomes" id="UP000285405">
    <property type="component" value="Unassembled WGS sequence"/>
</dbReference>
<dbReference type="InterPro" id="IPR014756">
    <property type="entry name" value="Ig_E-set"/>
</dbReference>
<feature type="non-terminal residue" evidence="4">
    <location>
        <position position="276"/>
    </location>
</feature>
<dbReference type="InterPro" id="IPR032640">
    <property type="entry name" value="AMPK1_CBM"/>
</dbReference>
<evidence type="ECO:0000256" key="2">
    <source>
        <dbReference type="SAM" id="MobiDB-lite"/>
    </source>
</evidence>
<comment type="caution">
    <text evidence="4">The sequence shown here is derived from an EMBL/GenBank/DDBJ whole genome shotgun (WGS) entry which is preliminary data.</text>
</comment>
<dbReference type="Pfam" id="PF16561">
    <property type="entry name" value="AMPK1_CBM"/>
    <property type="match status" value="2"/>
</dbReference>
<dbReference type="InterPro" id="IPR050827">
    <property type="entry name" value="CRP1_MDG1_kinase"/>
</dbReference>
<feature type="domain" description="AMP-activated protein kinase glycogen-binding" evidence="3">
    <location>
        <begin position="5"/>
        <end position="44"/>
    </location>
</feature>
<dbReference type="GO" id="GO:0005737">
    <property type="term" value="C:cytoplasm"/>
    <property type="evidence" value="ECO:0007669"/>
    <property type="project" value="TreeGrafter"/>
</dbReference>
<dbReference type="GO" id="GO:0031588">
    <property type="term" value="C:nucleotide-activated protein kinase complex"/>
    <property type="evidence" value="ECO:0007669"/>
    <property type="project" value="TreeGrafter"/>
</dbReference>
<dbReference type="GO" id="GO:0019901">
    <property type="term" value="F:protein kinase binding"/>
    <property type="evidence" value="ECO:0007669"/>
    <property type="project" value="TreeGrafter"/>
</dbReference>
<evidence type="ECO:0000313" key="4">
    <source>
        <dbReference type="EMBL" id="RKF63072.1"/>
    </source>
</evidence>
<dbReference type="PANTHER" id="PTHR10343">
    <property type="entry name" value="5'-AMP-ACTIVATED PROTEIN KINASE , BETA SUBUNIT"/>
    <property type="match status" value="1"/>
</dbReference>
<dbReference type="EMBL" id="MCBR01014199">
    <property type="protein sequence ID" value="RKF63072.1"/>
    <property type="molecule type" value="Genomic_DNA"/>
</dbReference>
<dbReference type="AlphaFoldDB" id="A0A420I070"/>
<dbReference type="Gene3D" id="2.60.40.10">
    <property type="entry name" value="Immunoglobulins"/>
    <property type="match status" value="1"/>
</dbReference>
<feature type="region of interest" description="Disordered" evidence="2">
    <location>
        <begin position="138"/>
        <end position="176"/>
    </location>
</feature>
<feature type="domain" description="AMP-activated protein kinase glycogen-binding" evidence="3">
    <location>
        <begin position="91"/>
        <end position="124"/>
    </location>
</feature>
<evidence type="ECO:0000313" key="5">
    <source>
        <dbReference type="Proteomes" id="UP000285405"/>
    </source>
</evidence>
<dbReference type="OrthoDB" id="5873279at2759"/>
<organism evidence="4 5">
    <name type="scientific">Golovinomyces cichoracearum</name>
    <dbReference type="NCBI Taxonomy" id="62708"/>
    <lineage>
        <taxon>Eukaryota</taxon>
        <taxon>Fungi</taxon>
        <taxon>Dikarya</taxon>
        <taxon>Ascomycota</taxon>
        <taxon>Pezizomycotina</taxon>
        <taxon>Leotiomycetes</taxon>
        <taxon>Erysiphales</taxon>
        <taxon>Erysiphaceae</taxon>
        <taxon>Golovinomyces</taxon>
    </lineage>
</organism>
<feature type="region of interest" description="Disordered" evidence="2">
    <location>
        <begin position="196"/>
        <end position="248"/>
    </location>
</feature>